<keyword evidence="4" id="KW-0663">Pyridoxal phosphate</keyword>
<dbReference type="InterPro" id="IPR011834">
    <property type="entry name" value="Agluc_phsphrylas"/>
</dbReference>
<dbReference type="RefSeq" id="WP_011877716.1">
    <property type="nucleotide sequence ID" value="NC_009253.1"/>
</dbReference>
<evidence type="ECO:0000256" key="2">
    <source>
        <dbReference type="ARBA" id="ARBA00006047"/>
    </source>
</evidence>
<dbReference type="EC" id="2.4.1.1" evidence="6"/>
<keyword evidence="7" id="KW-1185">Reference proteome</keyword>
<feature type="domain" description="DUF3417" evidence="5">
    <location>
        <begin position="13"/>
        <end position="121"/>
    </location>
</feature>
<dbReference type="HOGENOM" id="CLU_015112_0_0_9"/>
<dbReference type="GO" id="GO:0005975">
    <property type="term" value="P:carbohydrate metabolic process"/>
    <property type="evidence" value="ECO:0007669"/>
    <property type="project" value="InterPro"/>
</dbReference>
<dbReference type="EMBL" id="CP000612">
    <property type="protein sequence ID" value="ABO49896.1"/>
    <property type="molecule type" value="Genomic_DNA"/>
</dbReference>
<dbReference type="PANTHER" id="PTHR42655">
    <property type="entry name" value="GLYCOGEN PHOSPHORYLASE"/>
    <property type="match status" value="1"/>
</dbReference>
<dbReference type="AlphaFoldDB" id="A4J493"/>
<accession>A4J493</accession>
<dbReference type="PANTHER" id="PTHR42655:SF1">
    <property type="entry name" value="GLYCOGEN PHOSPHORYLASE"/>
    <property type="match status" value="1"/>
</dbReference>
<keyword evidence="3" id="KW-0021">Allosteric enzyme</keyword>
<dbReference type="eggNOG" id="COG0058">
    <property type="taxonomic scope" value="Bacteria"/>
</dbReference>
<evidence type="ECO:0000256" key="4">
    <source>
        <dbReference type="PIRSR" id="PIRSR000460-1"/>
    </source>
</evidence>
<sequence>MYFFRTITVNPTIPDRISQLGELSYNLWFSWNPDALMLFQKINKEKWQDLNHNPVKFLLEVDQGDLARAVEDPEYLALYDKVMADFDSYMKSDTWYKNKYPNLADKSVAYFSAEFGFHESLPIYSGGLGVLAGDHCKAASDIGLPLVGVGLLYKQGYFTQKINREGWQEAHYHYQNYNQMPVKPALDQEGREIIIPVELPGRIVYVRLWQIQVGRIKIYLMDADITMNNDDDRQLTAQLYGGDKDTRISQEMLLGIGGVKALRQLGINPAAWHINEGHAAFLCIERLRELVEVGIPLATAKEAVRASTIFTTHTPVPAGHDVFDHEKVNHYLSRYYELLGVDRNGFMALGWDPKRNNFNMTILAMNFASYCNGVSKLHGEITRKMFHYVYDNIPVEEVPVFSVTNGIHTLTWLSDELRNLFNAYLEPTWRNNISDQNIWQAIDKIPDKELWDLHVGLKKKAIQFIRASLRNQKYRNQEASESIGEVEEYLNPDAFTIGFARRFATYKRATLLFRDQEKLAKLFTDPEHPVQIIFAGKAHPADRPGQELIRDIYEMSQRDPFKGKIIFIENYDMNVARHMVQGVDMWLNTPRWPMEASGTSGMKAAANGVINCSVLDGWWPEAYKEENGYAIGKQTGYRTEEDQDNDDAYHLYSLLEDNIIPTYYSQEAGYPKQWVQFMKNSIKTILPEFSTERMVKEYTERFYTKATQRGEKFSQNHFQVALEVQDFKRYIKENWHHVSIESVDADGISERDLKVGDRLELAVDVYLGPIKPSDVVVEIVHGCESDHSLVNVKTTSLEVQEQESEGIYHYRGGFNLEQGSCGFTVRIRPHHYLFASNFELPLASWAKNF</sequence>
<protein>
    <submittedName>
        <fullName evidence="6">Maltodextrin phosphorylase</fullName>
        <ecNumber evidence="6">2.4.1.1</ecNumber>
    </submittedName>
</protein>
<dbReference type="InterPro" id="IPR052182">
    <property type="entry name" value="Glycogen/Maltodextrin_Phosph"/>
</dbReference>
<dbReference type="STRING" id="349161.Dred_1364"/>
<dbReference type="OrthoDB" id="9760804at2"/>
<evidence type="ECO:0000256" key="3">
    <source>
        <dbReference type="ARBA" id="ARBA00022533"/>
    </source>
</evidence>
<dbReference type="InterPro" id="IPR024517">
    <property type="entry name" value="Glycogen_phosphorylase_DUF3417"/>
</dbReference>
<gene>
    <name evidence="6" type="ordered locus">Dred_1364</name>
</gene>
<dbReference type="SUPFAM" id="SSF53756">
    <property type="entry name" value="UDP-Glycosyltransferase/glycogen phosphorylase"/>
    <property type="match status" value="1"/>
</dbReference>
<dbReference type="PIRSF" id="PIRSF000460">
    <property type="entry name" value="Pprylas_GlgP"/>
    <property type="match status" value="1"/>
</dbReference>
<dbReference type="CAZy" id="GT35">
    <property type="family name" value="Glycosyltransferase Family 35"/>
</dbReference>
<organism evidence="6 7">
    <name type="scientific">Desulforamulus reducens (strain ATCC BAA-1160 / DSM 100696 / MI-1)</name>
    <name type="common">Desulfotomaculum reducens</name>
    <dbReference type="NCBI Taxonomy" id="349161"/>
    <lineage>
        <taxon>Bacteria</taxon>
        <taxon>Bacillati</taxon>
        <taxon>Bacillota</taxon>
        <taxon>Clostridia</taxon>
        <taxon>Eubacteriales</taxon>
        <taxon>Peptococcaceae</taxon>
        <taxon>Desulforamulus</taxon>
    </lineage>
</organism>
<name>A4J493_DESRM</name>
<dbReference type="GO" id="GO:0030170">
    <property type="term" value="F:pyridoxal phosphate binding"/>
    <property type="evidence" value="ECO:0007669"/>
    <property type="project" value="InterPro"/>
</dbReference>
<comment type="similarity">
    <text evidence="2">Belongs to the glycogen phosphorylase family.</text>
</comment>
<dbReference type="NCBIfam" id="TIGR02094">
    <property type="entry name" value="more_P_ylases"/>
    <property type="match status" value="1"/>
</dbReference>
<feature type="modified residue" description="N6-(pyridoxal phosphate)lysine" evidence="4">
    <location>
        <position position="603"/>
    </location>
</feature>
<dbReference type="KEGG" id="drm:Dred_1364"/>
<dbReference type="InterPro" id="IPR000811">
    <property type="entry name" value="Glyco_trans_35"/>
</dbReference>
<keyword evidence="6" id="KW-0808">Transferase</keyword>
<keyword evidence="6" id="KW-0328">Glycosyltransferase</keyword>
<reference evidence="6 7" key="1">
    <citation type="submission" date="2007-03" db="EMBL/GenBank/DDBJ databases">
        <title>Complete sequence of Desulfotomaculum reducens MI-1.</title>
        <authorList>
            <consortium name="US DOE Joint Genome Institute"/>
            <person name="Copeland A."/>
            <person name="Lucas S."/>
            <person name="Lapidus A."/>
            <person name="Barry K."/>
            <person name="Detter J.C."/>
            <person name="Glavina del Rio T."/>
            <person name="Hammon N."/>
            <person name="Israni S."/>
            <person name="Dalin E."/>
            <person name="Tice H."/>
            <person name="Pitluck S."/>
            <person name="Sims D."/>
            <person name="Brettin T."/>
            <person name="Bruce D."/>
            <person name="Han C."/>
            <person name="Tapia R."/>
            <person name="Schmutz J."/>
            <person name="Larimer F."/>
            <person name="Land M."/>
            <person name="Hauser L."/>
            <person name="Kyrpides N."/>
            <person name="Kim E."/>
            <person name="Tebo B.M."/>
            <person name="Richardson P."/>
        </authorList>
    </citation>
    <scope>NUCLEOTIDE SEQUENCE [LARGE SCALE GENOMIC DNA]</scope>
    <source>
        <strain evidence="6 7">MI-1</strain>
    </source>
</reference>
<dbReference type="GO" id="GO:0008184">
    <property type="term" value="F:glycogen phosphorylase activity"/>
    <property type="evidence" value="ECO:0007669"/>
    <property type="project" value="InterPro"/>
</dbReference>
<evidence type="ECO:0000313" key="6">
    <source>
        <dbReference type="EMBL" id="ABO49896.1"/>
    </source>
</evidence>
<evidence type="ECO:0000259" key="5">
    <source>
        <dbReference type="Pfam" id="PF11897"/>
    </source>
</evidence>
<dbReference type="Proteomes" id="UP000001556">
    <property type="component" value="Chromosome"/>
</dbReference>
<proteinExistence type="inferred from homology"/>
<dbReference type="Pfam" id="PF11897">
    <property type="entry name" value="DUF3417"/>
    <property type="match status" value="1"/>
</dbReference>
<evidence type="ECO:0000313" key="7">
    <source>
        <dbReference type="Proteomes" id="UP000001556"/>
    </source>
</evidence>
<evidence type="ECO:0000256" key="1">
    <source>
        <dbReference type="ARBA" id="ARBA00001275"/>
    </source>
</evidence>
<comment type="catalytic activity">
    <reaction evidence="1">
        <text>[(1-&gt;4)-alpha-D-glucosyl](n) + phosphate = [(1-&gt;4)-alpha-D-glucosyl](n-1) + alpha-D-glucose 1-phosphate</text>
        <dbReference type="Rhea" id="RHEA:41732"/>
        <dbReference type="Rhea" id="RHEA-COMP:9584"/>
        <dbReference type="Rhea" id="RHEA-COMP:9586"/>
        <dbReference type="ChEBI" id="CHEBI:15444"/>
        <dbReference type="ChEBI" id="CHEBI:43474"/>
        <dbReference type="ChEBI" id="CHEBI:58601"/>
        <dbReference type="EC" id="2.4.1.1"/>
    </reaction>
</comment>
<dbReference type="Gene3D" id="3.40.50.2000">
    <property type="entry name" value="Glycogen Phosphorylase B"/>
    <property type="match status" value="3"/>
</dbReference>
<dbReference type="Pfam" id="PF00343">
    <property type="entry name" value="Phosphorylase"/>
    <property type="match status" value="1"/>
</dbReference>